<organism evidence="1 2">
    <name type="scientific">Cryptococcus floricola</name>
    <dbReference type="NCBI Taxonomy" id="2591691"/>
    <lineage>
        <taxon>Eukaryota</taxon>
        <taxon>Fungi</taxon>
        <taxon>Dikarya</taxon>
        <taxon>Basidiomycota</taxon>
        <taxon>Agaricomycotina</taxon>
        <taxon>Tremellomycetes</taxon>
        <taxon>Tremellales</taxon>
        <taxon>Cryptococcaceae</taxon>
        <taxon>Cryptococcus</taxon>
    </lineage>
</organism>
<accession>A0A5D3AX80</accession>
<name>A0A5D3AX80_9TREE</name>
<reference evidence="1 2" key="1">
    <citation type="submission" date="2017-05" db="EMBL/GenBank/DDBJ databases">
        <title>The Genome Sequence of Tsuchiyaea wingfieldii DSM 27421.</title>
        <authorList>
            <person name="Cuomo C."/>
            <person name="Passer A."/>
            <person name="Billmyre B."/>
            <person name="Heitman J."/>
        </authorList>
    </citation>
    <scope>NUCLEOTIDE SEQUENCE [LARGE SCALE GENOMIC DNA]</scope>
    <source>
        <strain evidence="1 2">DSM 27421</strain>
    </source>
</reference>
<evidence type="ECO:0000313" key="2">
    <source>
        <dbReference type="Proteomes" id="UP000322245"/>
    </source>
</evidence>
<gene>
    <name evidence="1" type="ORF">B9479_003842</name>
</gene>
<dbReference type="AlphaFoldDB" id="A0A5D3AX80"/>
<sequence length="95" mass="10211">MKTLPATERRLPGRRDASYARNGCSSSCTLILHPRNPDLTVYGSASDHCFMEEKASVSTVVADFRDISVACVGIPEDGNALGLLLNLANVSWVSN</sequence>
<dbReference type="Proteomes" id="UP000322245">
    <property type="component" value="Unassembled WGS sequence"/>
</dbReference>
<comment type="caution">
    <text evidence="1">The sequence shown here is derived from an EMBL/GenBank/DDBJ whole genome shotgun (WGS) entry which is preliminary data.</text>
</comment>
<protein>
    <submittedName>
        <fullName evidence="1">Uncharacterized protein</fullName>
    </submittedName>
</protein>
<proteinExistence type="predicted"/>
<evidence type="ECO:0000313" key="1">
    <source>
        <dbReference type="EMBL" id="TYJ55452.1"/>
    </source>
</evidence>
<dbReference type="EMBL" id="NIDF01000039">
    <property type="protein sequence ID" value="TYJ55452.1"/>
    <property type="molecule type" value="Genomic_DNA"/>
</dbReference>
<keyword evidence="2" id="KW-1185">Reference proteome</keyword>